<dbReference type="Pfam" id="PF04082">
    <property type="entry name" value="Fungal_trans"/>
    <property type="match status" value="1"/>
</dbReference>
<dbReference type="HOGENOM" id="CLU_006926_3_1_1"/>
<feature type="domain" description="Xylanolytic transcriptional activator regulatory" evidence="3">
    <location>
        <begin position="297"/>
        <end position="370"/>
    </location>
</feature>
<proteinExistence type="predicted"/>
<dbReference type="PANTHER" id="PTHR46910">
    <property type="entry name" value="TRANSCRIPTION FACTOR PDR1"/>
    <property type="match status" value="1"/>
</dbReference>
<evidence type="ECO:0000313" key="4">
    <source>
        <dbReference type="EMBL" id="ETS74720.1"/>
    </source>
</evidence>
<reference evidence="5" key="1">
    <citation type="journal article" date="2015" name="BMC Genomics">
        <title>Genomic and transcriptomic analysis of the endophytic fungus Pestalotiopsis fici reveals its lifestyle and high potential for synthesis of natural products.</title>
        <authorList>
            <person name="Wang X."/>
            <person name="Zhang X."/>
            <person name="Liu L."/>
            <person name="Xiang M."/>
            <person name="Wang W."/>
            <person name="Sun X."/>
            <person name="Che Y."/>
            <person name="Guo L."/>
            <person name="Liu G."/>
            <person name="Guo L."/>
            <person name="Wang C."/>
            <person name="Yin W.B."/>
            <person name="Stadler M."/>
            <person name="Zhang X."/>
            <person name="Liu X."/>
        </authorList>
    </citation>
    <scope>NUCLEOTIDE SEQUENCE [LARGE SCALE GENOMIC DNA]</scope>
    <source>
        <strain evidence="5">W106-1 / CGMCC3.15140</strain>
    </source>
</reference>
<feature type="region of interest" description="Disordered" evidence="2">
    <location>
        <begin position="1"/>
        <end position="21"/>
    </location>
</feature>
<dbReference type="AlphaFoldDB" id="W3WLF6"/>
<gene>
    <name evidence="4" type="ORF">PFICI_13204</name>
</gene>
<keyword evidence="1" id="KW-0539">Nucleus</keyword>
<keyword evidence="5" id="KW-1185">Reference proteome</keyword>
<dbReference type="InterPro" id="IPR050987">
    <property type="entry name" value="AtrR-like"/>
</dbReference>
<dbReference type="OrthoDB" id="3266505at2759"/>
<dbReference type="OMA" id="YLQCIDY"/>
<dbReference type="GeneID" id="19278217"/>
<sequence>MTTNPAPAAEPEANSSAVRAVGGRAVNAYIEELERRASHRSASSQPGVEDAHQNSSGAISQSPGAQGQYSPTVDAQPDTSSQPQPVAAATTLSTACSHETSLTNPLTTGQSTFMSADDGTTLYLGTSSNWSFTQKTLNMVYEHVFHENMPLIDRVFEGQSYDLGWSGKPAQSLTPPALPDIDHAIHLIDTVKFYCGQMFHLFDHDTFMPALHEFYKQPGSASLDELWYIHLLLILAFGKAFKNKRRQGKCPAGAEFFVNALQRLPHMIMLWRYPLQAVEILTCIALYLQCIDYRIAAHNYIGQAMRLALGHGLHTDMPAERIGVELVERSRRAWWTVYILDREMTSTAGVPQSIHDDDVHPQLPKFSGLVQPREALRMRIRLSQVTTDINRTIYGVDGKLNSKFLDSTRNVLAKVAKIADDLHRLFPIRLEPTAGGLSRISAHLHLHYHRSIILATRPLLYCFLKIRLESPLDCSAKLEASETTRNLIEICVDSSMQTLMILCTLLAHDLLDSVLPFDLESASMAAIIIMIASTVDASLIVNGSDWLQKARSILGNLYANGNELSMLHISELKQLGRLLAGLNITPSHTTMGGLDEGSNGSVPYQNDPRALFVSMTVEPSLTSIGELYNAAMEDTGTFGSFMANNIMDLVNSIDDIDRDWMPQTMAEYDIW</sequence>
<dbReference type="InParanoid" id="W3WLF6"/>
<name>W3WLF6_PESFW</name>
<dbReference type="EMBL" id="KI912119">
    <property type="protein sequence ID" value="ETS74720.1"/>
    <property type="molecule type" value="Genomic_DNA"/>
</dbReference>
<dbReference type="PANTHER" id="PTHR46910:SF32">
    <property type="entry name" value="TRANSCRIPTION FACTOR DOMAIN-CONTAINING PROTEIN-RELATED"/>
    <property type="match status" value="1"/>
</dbReference>
<dbReference type="Proteomes" id="UP000030651">
    <property type="component" value="Unassembled WGS sequence"/>
</dbReference>
<dbReference type="eggNOG" id="ENOG502QTA0">
    <property type="taxonomic scope" value="Eukaryota"/>
</dbReference>
<accession>W3WLF6</accession>
<protein>
    <recommendedName>
        <fullName evidence="3">Xylanolytic transcriptional activator regulatory domain-containing protein</fullName>
    </recommendedName>
</protein>
<dbReference type="GO" id="GO:0003677">
    <property type="term" value="F:DNA binding"/>
    <property type="evidence" value="ECO:0007669"/>
    <property type="project" value="InterPro"/>
</dbReference>
<dbReference type="SMART" id="SM00906">
    <property type="entry name" value="Fungal_trans"/>
    <property type="match status" value="1"/>
</dbReference>
<dbReference type="GO" id="GO:0008270">
    <property type="term" value="F:zinc ion binding"/>
    <property type="evidence" value="ECO:0007669"/>
    <property type="project" value="InterPro"/>
</dbReference>
<feature type="region of interest" description="Disordered" evidence="2">
    <location>
        <begin position="35"/>
        <end position="93"/>
    </location>
</feature>
<feature type="compositionally biased region" description="Polar residues" evidence="2">
    <location>
        <begin position="53"/>
        <end position="93"/>
    </location>
</feature>
<evidence type="ECO:0000313" key="5">
    <source>
        <dbReference type="Proteomes" id="UP000030651"/>
    </source>
</evidence>
<dbReference type="RefSeq" id="XP_007839976.1">
    <property type="nucleotide sequence ID" value="XM_007841785.1"/>
</dbReference>
<dbReference type="GO" id="GO:0006351">
    <property type="term" value="P:DNA-templated transcription"/>
    <property type="evidence" value="ECO:0007669"/>
    <property type="project" value="InterPro"/>
</dbReference>
<dbReference type="InterPro" id="IPR007219">
    <property type="entry name" value="XnlR_reg_dom"/>
</dbReference>
<dbReference type="KEGG" id="pfy:PFICI_13204"/>
<dbReference type="CDD" id="cd12148">
    <property type="entry name" value="fungal_TF_MHR"/>
    <property type="match status" value="1"/>
</dbReference>
<dbReference type="GO" id="GO:0003700">
    <property type="term" value="F:DNA-binding transcription factor activity"/>
    <property type="evidence" value="ECO:0007669"/>
    <property type="project" value="InterPro"/>
</dbReference>
<evidence type="ECO:0000256" key="1">
    <source>
        <dbReference type="ARBA" id="ARBA00023242"/>
    </source>
</evidence>
<organism evidence="4 5">
    <name type="scientific">Pestalotiopsis fici (strain W106-1 / CGMCC3.15140)</name>
    <dbReference type="NCBI Taxonomy" id="1229662"/>
    <lineage>
        <taxon>Eukaryota</taxon>
        <taxon>Fungi</taxon>
        <taxon>Dikarya</taxon>
        <taxon>Ascomycota</taxon>
        <taxon>Pezizomycotina</taxon>
        <taxon>Sordariomycetes</taxon>
        <taxon>Xylariomycetidae</taxon>
        <taxon>Amphisphaeriales</taxon>
        <taxon>Sporocadaceae</taxon>
        <taxon>Pestalotiopsis</taxon>
    </lineage>
</organism>
<evidence type="ECO:0000259" key="3">
    <source>
        <dbReference type="SMART" id="SM00906"/>
    </source>
</evidence>
<evidence type="ECO:0000256" key="2">
    <source>
        <dbReference type="SAM" id="MobiDB-lite"/>
    </source>
</evidence>